<comment type="caution">
    <text evidence="2">The sequence shown here is derived from an EMBL/GenBank/DDBJ whole genome shotgun (WGS) entry which is preliminary data.</text>
</comment>
<dbReference type="RefSeq" id="WP_009599835.1">
    <property type="nucleotide sequence ID" value="NZ_AEIU01000026.1"/>
</dbReference>
<keyword evidence="3" id="KW-1185">Reference proteome</keyword>
<feature type="region of interest" description="Disordered" evidence="1">
    <location>
        <begin position="36"/>
        <end position="82"/>
    </location>
</feature>
<dbReference type="NCBIfam" id="NF033738">
    <property type="entry name" value="microvirid_RiPP"/>
    <property type="match status" value="1"/>
</dbReference>
<evidence type="ECO:0000313" key="3">
    <source>
        <dbReference type="Proteomes" id="UP000002943"/>
    </source>
</evidence>
<evidence type="ECO:0000256" key="1">
    <source>
        <dbReference type="SAM" id="MobiDB-lite"/>
    </source>
</evidence>
<dbReference type="Pfam" id="PF12559">
    <property type="entry name" value="Inhibitor_I10"/>
    <property type="match status" value="1"/>
</dbReference>
<dbReference type="AlphaFoldDB" id="E3BFY3"/>
<dbReference type="Proteomes" id="UP000002943">
    <property type="component" value="Unassembled WGS sequence"/>
</dbReference>
<evidence type="ECO:0000313" key="2">
    <source>
        <dbReference type="EMBL" id="EFP98007.1"/>
    </source>
</evidence>
<gene>
    <name evidence="2" type="ORF">VIBC2010_06434</name>
</gene>
<dbReference type="EMBL" id="AEIU01000026">
    <property type="protein sequence ID" value="EFP98007.1"/>
    <property type="molecule type" value="Genomic_DNA"/>
</dbReference>
<dbReference type="InterPro" id="IPR022217">
    <property type="entry name" value="Prot_inh_I10_marinostatin"/>
</dbReference>
<protein>
    <submittedName>
        <fullName evidence="2">Uncharacterized protein</fullName>
    </submittedName>
</protein>
<reference evidence="2 3" key="1">
    <citation type="journal article" date="2012" name="Int. J. Syst. Evol. Microbiol.">
        <title>Vibrio caribbeanicus sp. nov., isolated from the marine sponge Scleritoderma cyanea.</title>
        <authorList>
            <person name="Hoffmann M."/>
            <person name="Monday S.R."/>
            <person name="Allard M.W."/>
            <person name="Strain E.A."/>
            <person name="Whittaker P."/>
            <person name="Naum M."/>
            <person name="McCarthy P.J."/>
            <person name="Lopez J.V."/>
            <person name="Fischer M."/>
            <person name="Brown E.W."/>
        </authorList>
    </citation>
    <scope>NUCLEOTIDE SEQUENCE [LARGE SCALE GENOMIC DNA]</scope>
    <source>
        <strain evidence="2 3">ATCC BAA-2122</strain>
    </source>
</reference>
<feature type="compositionally biased region" description="Polar residues" evidence="1">
    <location>
        <begin position="72"/>
        <end position="82"/>
    </location>
</feature>
<sequence length="82" mass="8624">MNKNTPFFNNFIEAETLTEEEANQIAGGCANFSTSSFSASDLTRKYPSDDDEGNSSISGVNFPGSASGVNFPGSSSKVNFPS</sequence>
<proteinExistence type="predicted"/>
<dbReference type="OrthoDB" id="5908171at2"/>
<accession>E3BFY3</accession>
<name>E3BFY3_9VIBR</name>
<organism evidence="2 3">
    <name type="scientific">Vibrio caribbeanicus ATCC BAA-2122</name>
    <dbReference type="NCBI Taxonomy" id="796620"/>
    <lineage>
        <taxon>Bacteria</taxon>
        <taxon>Pseudomonadati</taxon>
        <taxon>Pseudomonadota</taxon>
        <taxon>Gammaproteobacteria</taxon>
        <taxon>Vibrionales</taxon>
        <taxon>Vibrionaceae</taxon>
        <taxon>Vibrio</taxon>
    </lineage>
</organism>